<evidence type="ECO:0000313" key="3">
    <source>
        <dbReference type="Proteomes" id="UP000247792"/>
    </source>
</evidence>
<evidence type="ECO:0000259" key="1">
    <source>
        <dbReference type="Pfam" id="PF12146"/>
    </source>
</evidence>
<reference evidence="2 3" key="1">
    <citation type="submission" date="2018-05" db="EMBL/GenBank/DDBJ databases">
        <title>Genomic Encyclopedia of Type Strains, Phase IV (KMG-IV): sequencing the most valuable type-strain genomes for metagenomic binning, comparative biology and taxonomic classification.</title>
        <authorList>
            <person name="Goeker M."/>
        </authorList>
    </citation>
    <scope>NUCLEOTIDE SEQUENCE [LARGE SCALE GENOMIC DNA]</scope>
    <source>
        <strain evidence="2 3">DSM 19792</strain>
    </source>
</reference>
<dbReference type="Proteomes" id="UP000247792">
    <property type="component" value="Unassembled WGS sequence"/>
</dbReference>
<dbReference type="SUPFAM" id="SSF53474">
    <property type="entry name" value="alpha/beta-Hydrolases"/>
    <property type="match status" value="1"/>
</dbReference>
<evidence type="ECO:0000313" key="2">
    <source>
        <dbReference type="EMBL" id="PXX46821.1"/>
    </source>
</evidence>
<gene>
    <name evidence="2" type="ORF">DFR42_101397</name>
</gene>
<dbReference type="AlphaFoldDB" id="A0A318JD25"/>
<sequence>MIASMMTIVLLPGMDGTGTLYAPLHAALNGECKLLMLTYPVDQALSYAELEALVQTQLPQDEDYILLGESFSGPIAISIAATQPVRLKALILCATFASNPRPLLAASRYALPYLPTRLAPLSVFSHLLLGRFSSKELRRQLAYALAQVKPSSLKARLRAVLCCDVKEKLKLLKVPVIYLQASRDKLVPASAHADISRQLHDMETYRYDAPHFLLQTKADEVAKDILKFISRIEAHEEKQL</sequence>
<dbReference type="EMBL" id="QJKB01000001">
    <property type="protein sequence ID" value="PXX46821.1"/>
    <property type="molecule type" value="Genomic_DNA"/>
</dbReference>
<accession>A0A318JD25</accession>
<feature type="domain" description="Serine aminopeptidase S33" evidence="1">
    <location>
        <begin position="55"/>
        <end position="200"/>
    </location>
</feature>
<dbReference type="Pfam" id="PF12146">
    <property type="entry name" value="Hydrolase_4"/>
    <property type="match status" value="1"/>
</dbReference>
<dbReference type="Gene3D" id="3.40.50.1820">
    <property type="entry name" value="alpha/beta hydrolase"/>
    <property type="match status" value="1"/>
</dbReference>
<protein>
    <submittedName>
        <fullName evidence="2">Pimeloyl-ACP methyl ester carboxylesterase</fullName>
    </submittedName>
</protein>
<comment type="caution">
    <text evidence="2">The sequence shown here is derived from an EMBL/GenBank/DDBJ whole genome shotgun (WGS) entry which is preliminary data.</text>
</comment>
<keyword evidence="3" id="KW-1185">Reference proteome</keyword>
<dbReference type="InterPro" id="IPR029058">
    <property type="entry name" value="AB_hydrolase_fold"/>
</dbReference>
<dbReference type="InterPro" id="IPR022742">
    <property type="entry name" value="Hydrolase_4"/>
</dbReference>
<name>A0A318JD25_9BURK</name>
<proteinExistence type="predicted"/>
<organism evidence="2 3">
    <name type="scientific">Undibacterium pigrum</name>
    <dbReference type="NCBI Taxonomy" id="401470"/>
    <lineage>
        <taxon>Bacteria</taxon>
        <taxon>Pseudomonadati</taxon>
        <taxon>Pseudomonadota</taxon>
        <taxon>Betaproteobacteria</taxon>
        <taxon>Burkholderiales</taxon>
        <taxon>Oxalobacteraceae</taxon>
        <taxon>Undibacterium</taxon>
    </lineage>
</organism>